<evidence type="ECO:0000313" key="3">
    <source>
        <dbReference type="EMBL" id="CAK9327182.1"/>
    </source>
</evidence>
<reference evidence="3 4" key="1">
    <citation type="submission" date="2024-03" db="EMBL/GenBank/DDBJ databases">
        <authorList>
            <person name="Gkanogiannis A."/>
            <person name="Becerra Lopez-Lavalle L."/>
        </authorList>
    </citation>
    <scope>NUCLEOTIDE SEQUENCE [LARGE SCALE GENOMIC DNA]</scope>
</reference>
<name>A0ABP0Z322_9ROSI</name>
<organism evidence="3 4">
    <name type="scientific">Citrullus colocynthis</name>
    <name type="common">colocynth</name>
    <dbReference type="NCBI Taxonomy" id="252529"/>
    <lineage>
        <taxon>Eukaryota</taxon>
        <taxon>Viridiplantae</taxon>
        <taxon>Streptophyta</taxon>
        <taxon>Embryophyta</taxon>
        <taxon>Tracheophyta</taxon>
        <taxon>Spermatophyta</taxon>
        <taxon>Magnoliopsida</taxon>
        <taxon>eudicotyledons</taxon>
        <taxon>Gunneridae</taxon>
        <taxon>Pentapetalae</taxon>
        <taxon>rosids</taxon>
        <taxon>fabids</taxon>
        <taxon>Cucurbitales</taxon>
        <taxon>Cucurbitaceae</taxon>
        <taxon>Benincaseae</taxon>
        <taxon>Citrullus</taxon>
    </lineage>
</organism>
<dbReference type="InterPro" id="IPR002885">
    <property type="entry name" value="PPR_rpt"/>
</dbReference>
<evidence type="ECO:0000256" key="2">
    <source>
        <dbReference type="ARBA" id="ARBA00022737"/>
    </source>
</evidence>
<dbReference type="NCBIfam" id="TIGR00756">
    <property type="entry name" value="PPR"/>
    <property type="match status" value="1"/>
</dbReference>
<evidence type="ECO:0000256" key="1">
    <source>
        <dbReference type="ARBA" id="ARBA00007626"/>
    </source>
</evidence>
<dbReference type="InterPro" id="IPR011990">
    <property type="entry name" value="TPR-like_helical_dom_sf"/>
</dbReference>
<dbReference type="Proteomes" id="UP001642487">
    <property type="component" value="Chromosome 8"/>
</dbReference>
<dbReference type="PANTHER" id="PTHR47447:SF23">
    <property type="entry name" value="PENTACOTRIPEPTIDE-REPEAT REGION OF PRORP DOMAIN-CONTAINING PROTEIN"/>
    <property type="match status" value="1"/>
</dbReference>
<sequence length="171" mass="19397">MERPTSITDSAAKLRGERKLTQHFKNMLHEGLMPSIETYTTLLNAFRRAGDTVALMKIWKLMIREKIAGTRGGQHLRMPQLLQEMAVLELKPNSVAYSTMIYAFIHSYQKLRSTLDVNLATKSRKDKNDILGIINSKMGMVKARKEGKKDKFWKTGESMSGHSSLNLITLA</sequence>
<accession>A0ABP0Z322</accession>
<dbReference type="Pfam" id="PF13812">
    <property type="entry name" value="PPR_3"/>
    <property type="match status" value="1"/>
</dbReference>
<protein>
    <recommendedName>
        <fullName evidence="5">Pentatricopeptide repeat-containing protein</fullName>
    </recommendedName>
</protein>
<dbReference type="Gene3D" id="1.25.40.10">
    <property type="entry name" value="Tetratricopeptide repeat domain"/>
    <property type="match status" value="1"/>
</dbReference>
<keyword evidence="4" id="KW-1185">Reference proteome</keyword>
<proteinExistence type="inferred from homology"/>
<evidence type="ECO:0000313" key="4">
    <source>
        <dbReference type="Proteomes" id="UP001642487"/>
    </source>
</evidence>
<comment type="similarity">
    <text evidence="1">Belongs to the PPR family. P subfamily.</text>
</comment>
<keyword evidence="2" id="KW-0677">Repeat</keyword>
<gene>
    <name evidence="3" type="ORF">CITCOLO1_LOCUS19553</name>
</gene>
<dbReference type="EMBL" id="OZ021742">
    <property type="protein sequence ID" value="CAK9327182.1"/>
    <property type="molecule type" value="Genomic_DNA"/>
</dbReference>
<evidence type="ECO:0008006" key="5">
    <source>
        <dbReference type="Google" id="ProtNLM"/>
    </source>
</evidence>
<dbReference type="PANTHER" id="PTHR47447">
    <property type="entry name" value="OS03G0856100 PROTEIN"/>
    <property type="match status" value="1"/>
</dbReference>